<dbReference type="InterPro" id="IPR036063">
    <property type="entry name" value="Smr_dom_sf"/>
</dbReference>
<name>A0A381RQU2_9ZZZZ</name>
<accession>A0A381RQU2</accession>
<dbReference type="EMBL" id="UINC01002161">
    <property type="protein sequence ID" value="SUZ93614.1"/>
    <property type="molecule type" value="Genomic_DNA"/>
</dbReference>
<evidence type="ECO:0000313" key="1">
    <source>
        <dbReference type="EMBL" id="SUZ93614.1"/>
    </source>
</evidence>
<gene>
    <name evidence="1" type="ORF">METZ01_LOCUS46468</name>
</gene>
<dbReference type="SUPFAM" id="SSF160443">
    <property type="entry name" value="SMR domain-like"/>
    <property type="match status" value="1"/>
</dbReference>
<evidence type="ECO:0008006" key="2">
    <source>
        <dbReference type="Google" id="ProtNLM"/>
    </source>
</evidence>
<dbReference type="AlphaFoldDB" id="A0A381RQU2"/>
<organism evidence="1">
    <name type="scientific">marine metagenome</name>
    <dbReference type="NCBI Taxonomy" id="408172"/>
    <lineage>
        <taxon>unclassified sequences</taxon>
        <taxon>metagenomes</taxon>
        <taxon>ecological metagenomes</taxon>
    </lineage>
</organism>
<protein>
    <recommendedName>
        <fullName evidence="2">Smr domain-containing protein</fullName>
    </recommendedName>
</protein>
<reference evidence="1" key="1">
    <citation type="submission" date="2018-05" db="EMBL/GenBank/DDBJ databases">
        <authorList>
            <person name="Lanie J.A."/>
            <person name="Ng W.-L."/>
            <person name="Kazmierczak K.M."/>
            <person name="Andrzejewski T.M."/>
            <person name="Davidsen T.M."/>
            <person name="Wayne K.J."/>
            <person name="Tettelin H."/>
            <person name="Glass J.I."/>
            <person name="Rusch D."/>
            <person name="Podicherti R."/>
            <person name="Tsui H.-C.T."/>
            <person name="Winkler M.E."/>
        </authorList>
    </citation>
    <scope>NUCLEOTIDE SEQUENCE</scope>
</reference>
<sequence>MKKNTIKTSDIDLHGMVHSDIDDILENHCYLNIPPFKIITGNSNKMKEKVINFLDKNNFKYMSGDIYNQGYINVL</sequence>
<proteinExistence type="predicted"/>